<feature type="transmembrane region" description="Helical" evidence="1">
    <location>
        <begin position="240"/>
        <end position="261"/>
    </location>
</feature>
<feature type="transmembrane region" description="Helical" evidence="1">
    <location>
        <begin position="137"/>
        <end position="156"/>
    </location>
</feature>
<dbReference type="Pfam" id="PF04235">
    <property type="entry name" value="DUF418"/>
    <property type="match status" value="1"/>
</dbReference>
<feature type="transmembrane region" description="Helical" evidence="1">
    <location>
        <begin position="319"/>
        <end position="338"/>
    </location>
</feature>
<proteinExistence type="predicted"/>
<evidence type="ECO:0000259" key="2">
    <source>
        <dbReference type="Pfam" id="PF04235"/>
    </source>
</evidence>
<feature type="transmembrane region" description="Helical" evidence="1">
    <location>
        <begin position="350"/>
        <end position="368"/>
    </location>
</feature>
<evidence type="ECO:0000313" key="3">
    <source>
        <dbReference type="EMBL" id="MBK3519365.1"/>
    </source>
</evidence>
<keyword evidence="1" id="KW-0812">Transmembrane</keyword>
<reference evidence="3 4" key="1">
    <citation type="submission" date="2021-01" db="EMBL/GenBank/DDBJ databases">
        <title>Carboxyliciviraga sp.nov., isolated from coastal sediments.</title>
        <authorList>
            <person name="Lu D."/>
            <person name="Zhang T."/>
        </authorList>
    </citation>
    <scope>NUCLEOTIDE SEQUENCE [LARGE SCALE GENOMIC DNA]</scope>
    <source>
        <strain evidence="3 4">N1Y132</strain>
    </source>
</reference>
<dbReference type="InterPro" id="IPR007349">
    <property type="entry name" value="DUF418"/>
</dbReference>
<protein>
    <submittedName>
        <fullName evidence="3">DUF418 domain-containing protein</fullName>
    </submittedName>
</protein>
<name>A0ABS1HP34_9BACT</name>
<evidence type="ECO:0000256" key="1">
    <source>
        <dbReference type="SAM" id="Phobius"/>
    </source>
</evidence>
<organism evidence="3 4">
    <name type="scientific">Carboxylicivirga marina</name>
    <dbReference type="NCBI Taxonomy" id="2800988"/>
    <lineage>
        <taxon>Bacteria</taxon>
        <taxon>Pseudomonadati</taxon>
        <taxon>Bacteroidota</taxon>
        <taxon>Bacteroidia</taxon>
        <taxon>Marinilabiliales</taxon>
        <taxon>Marinilabiliaceae</taxon>
        <taxon>Carboxylicivirga</taxon>
    </lineage>
</organism>
<comment type="caution">
    <text evidence="3">The sequence shown here is derived from an EMBL/GenBank/DDBJ whole genome shotgun (WGS) entry which is preliminary data.</text>
</comment>
<keyword evidence="1" id="KW-0472">Membrane</keyword>
<dbReference type="PANTHER" id="PTHR30590:SF2">
    <property type="entry name" value="INNER MEMBRANE PROTEIN"/>
    <property type="match status" value="1"/>
</dbReference>
<feature type="transmembrane region" description="Helical" evidence="1">
    <location>
        <begin position="55"/>
        <end position="78"/>
    </location>
</feature>
<dbReference type="RefSeq" id="WP_200466584.1">
    <property type="nucleotide sequence ID" value="NZ_JAENRR010000064.1"/>
</dbReference>
<feature type="transmembrane region" description="Helical" evidence="1">
    <location>
        <begin position="12"/>
        <end position="35"/>
    </location>
</feature>
<gene>
    <name evidence="3" type="ORF">JIV24_18605</name>
</gene>
<dbReference type="EMBL" id="JAENRR010000064">
    <property type="protein sequence ID" value="MBK3519365.1"/>
    <property type="molecule type" value="Genomic_DNA"/>
</dbReference>
<dbReference type="PANTHER" id="PTHR30590">
    <property type="entry name" value="INNER MEMBRANE PROTEIN"/>
    <property type="match status" value="1"/>
</dbReference>
<feature type="domain" description="DUF418" evidence="2">
    <location>
        <begin position="225"/>
        <end position="387"/>
    </location>
</feature>
<feature type="transmembrane region" description="Helical" evidence="1">
    <location>
        <begin position="90"/>
        <end position="107"/>
    </location>
</feature>
<accession>A0ABS1HP34</accession>
<evidence type="ECO:0000313" key="4">
    <source>
        <dbReference type="Proteomes" id="UP000605676"/>
    </source>
</evidence>
<keyword evidence="1" id="KW-1133">Transmembrane helix</keyword>
<feature type="transmembrane region" description="Helical" evidence="1">
    <location>
        <begin position="113"/>
        <end position="130"/>
    </location>
</feature>
<feature type="transmembrane region" description="Helical" evidence="1">
    <location>
        <begin position="203"/>
        <end position="225"/>
    </location>
</feature>
<dbReference type="Proteomes" id="UP000605676">
    <property type="component" value="Unassembled WGS sequence"/>
</dbReference>
<sequence>MEQKNRIEVVDALRGFAILGIMLLHSIEHFNFYVFPSAESQPAWLSALDTVVWDSLFFMFGGKGYAIFSILFGFTFSLMMAKQIKQGKDFGYRYLWRLLILVGFAIFNGFFFPGEVLMLYALVGVVLFFVRNLRHQLLLIIAFICLLQPIEWWHYIQYLTNADYVLPPRHGGQYWKLLKEAQLGDSFFNQVKANTLYGHKVSLIWAFEVGRLVQTAGLFIIGYWLGKNNKFDDKANNRRFWLRTFIAATIIFVPFYLFRLNINALFDAKEQVQLVRPIVEMHRNIGFTFMMVSAFILLFKTSFFNKLLGGLKYPGRMSLTAYVMQSIIGGFVFFGYGLGIGPEVRHTVSFGIGIVLFTIQFYACKYWIINYKQGPLEKLWHKLTWIKS</sequence>
<keyword evidence="4" id="KW-1185">Reference proteome</keyword>
<dbReference type="InterPro" id="IPR052529">
    <property type="entry name" value="Bact_Transport_Assoc"/>
</dbReference>